<organism evidence="5 6">
    <name type="scientific">Enterovibrio norvegicus</name>
    <dbReference type="NCBI Taxonomy" id="188144"/>
    <lineage>
        <taxon>Bacteria</taxon>
        <taxon>Pseudomonadati</taxon>
        <taxon>Pseudomonadota</taxon>
        <taxon>Gammaproteobacteria</taxon>
        <taxon>Vibrionales</taxon>
        <taxon>Vibrionaceae</taxon>
        <taxon>Enterovibrio</taxon>
    </lineage>
</organism>
<evidence type="ECO:0000256" key="1">
    <source>
        <dbReference type="ARBA" id="ARBA00022630"/>
    </source>
</evidence>
<gene>
    <name evidence="5" type="ORF">BCT23_14950</name>
</gene>
<dbReference type="SUPFAM" id="SSF51905">
    <property type="entry name" value="FAD/NAD(P)-binding domain"/>
    <property type="match status" value="1"/>
</dbReference>
<sequence length="441" mass="48448">MLTFDTIVIGGGLAGYCAAIKRAQAGFKTALISQGEGSLHFASGSIDVLAKDPDAFFPTRFPLKTISQLPPLHPHPYRKVGANDTRAALSWFRDVMEQQGIPFHQLDEGQNHWRITPFGTLKATWLSQIFCTMLDDEKPHAFERVIVASIEGFRDFQADVTAENLALLPQFANTQIKAVSIILPEQQTGNEMRAKRAIDYARAMREPRVYDAMCEQLSRYATPRDLVILPSIFGNGDGQAYMARLQQDTQLQFHEVPTMPPSLLGIRISDALHRAFTQAGGTLLKGDSVTGATLTRHQEGHQVDCIYTQKMGDFPLRANQYVLASGSFFSRGLIATPNRIYEPVFGLDIAAPESRDNWYNPRFLDAQPYISSGVVTNDHLQPAIQGDTVINLHCIGGVLGGFDPVKEGSGGGVSIATGYAVATWQQVTTETTETTELEAMV</sequence>
<dbReference type="GO" id="GO:0004368">
    <property type="term" value="F:glycerol-3-phosphate dehydrogenase (quinone) activity"/>
    <property type="evidence" value="ECO:0007669"/>
    <property type="project" value="InterPro"/>
</dbReference>
<dbReference type="InterPro" id="IPR036188">
    <property type="entry name" value="FAD/NAD-bd_sf"/>
</dbReference>
<dbReference type="InterPro" id="IPR003953">
    <property type="entry name" value="FAD-dep_OxRdtase_2_FAD-bd"/>
</dbReference>
<evidence type="ECO:0000256" key="2">
    <source>
        <dbReference type="ARBA" id="ARBA00022643"/>
    </source>
</evidence>
<protein>
    <submittedName>
        <fullName evidence="5">Anaerobic glycerol-3-phosphate dehydrogenase subunit B</fullName>
    </submittedName>
</protein>
<dbReference type="NCBIfam" id="NF003720">
    <property type="entry name" value="PRK05329.1-3"/>
    <property type="match status" value="1"/>
</dbReference>
<name>A0A2N7LB04_9GAMM</name>
<dbReference type="AlphaFoldDB" id="A0A2N7LB04"/>
<dbReference type="InterPro" id="IPR009158">
    <property type="entry name" value="G3P_DH_GlpB_su"/>
</dbReference>
<keyword evidence="3" id="KW-0560">Oxidoreductase</keyword>
<evidence type="ECO:0000313" key="5">
    <source>
        <dbReference type="EMBL" id="PMN92286.1"/>
    </source>
</evidence>
<dbReference type="GO" id="GO:0009331">
    <property type="term" value="C:glycerol-3-phosphate dehydrogenase (FAD) complex"/>
    <property type="evidence" value="ECO:0007669"/>
    <property type="project" value="InterPro"/>
</dbReference>
<evidence type="ECO:0000259" key="4">
    <source>
        <dbReference type="Pfam" id="PF00890"/>
    </source>
</evidence>
<evidence type="ECO:0000313" key="6">
    <source>
        <dbReference type="Proteomes" id="UP000235387"/>
    </source>
</evidence>
<keyword evidence="2" id="KW-0288">FMN</keyword>
<proteinExistence type="predicted"/>
<dbReference type="NCBIfam" id="TIGR03378">
    <property type="entry name" value="glycerol3P_GlpB"/>
    <property type="match status" value="1"/>
</dbReference>
<dbReference type="Proteomes" id="UP000235387">
    <property type="component" value="Unassembled WGS sequence"/>
</dbReference>
<dbReference type="EMBL" id="MDAL01000018">
    <property type="protein sequence ID" value="PMN92286.1"/>
    <property type="molecule type" value="Genomic_DNA"/>
</dbReference>
<feature type="domain" description="FAD-dependent oxidoreductase 2 FAD-binding" evidence="4">
    <location>
        <begin position="5"/>
        <end position="413"/>
    </location>
</feature>
<comment type="caution">
    <text evidence="5">The sequence shown here is derived from an EMBL/GenBank/DDBJ whole genome shotgun (WGS) entry which is preliminary data.</text>
</comment>
<dbReference type="RefSeq" id="WP_158240023.1">
    <property type="nucleotide sequence ID" value="NZ_MDAL01000018.1"/>
</dbReference>
<dbReference type="PIRSF" id="PIRSF000141">
    <property type="entry name" value="Anaerobic_G3P_dh"/>
    <property type="match status" value="1"/>
</dbReference>
<dbReference type="Gene3D" id="3.50.50.60">
    <property type="entry name" value="FAD/NAD(P)-binding domain"/>
    <property type="match status" value="1"/>
</dbReference>
<reference evidence="6" key="1">
    <citation type="submission" date="2016-07" db="EMBL/GenBank/DDBJ databases">
        <title>Nontailed viruses are major unrecognized killers of bacteria in the ocean.</title>
        <authorList>
            <person name="Kauffman K."/>
            <person name="Hussain F."/>
            <person name="Yang J."/>
            <person name="Arevalo P."/>
            <person name="Brown J."/>
            <person name="Cutler M."/>
            <person name="Kelly L."/>
            <person name="Polz M.F."/>
        </authorList>
    </citation>
    <scope>NUCLEOTIDE SEQUENCE [LARGE SCALE GENOMIC DNA]</scope>
    <source>
        <strain evidence="6">10N.261.45.A10</strain>
    </source>
</reference>
<evidence type="ECO:0000256" key="3">
    <source>
        <dbReference type="ARBA" id="ARBA00023002"/>
    </source>
</evidence>
<keyword evidence="1" id="KW-0285">Flavoprotein</keyword>
<accession>A0A2N7LB04</accession>
<dbReference type="Pfam" id="PF00890">
    <property type="entry name" value="FAD_binding_2"/>
    <property type="match status" value="1"/>
</dbReference>